<dbReference type="GO" id="GO:0005987">
    <property type="term" value="P:sucrose catabolic process"/>
    <property type="evidence" value="ECO:0007669"/>
    <property type="project" value="TreeGrafter"/>
</dbReference>
<dbReference type="EMBL" id="MU865952">
    <property type="protein sequence ID" value="KAK4447039.1"/>
    <property type="molecule type" value="Genomic_DNA"/>
</dbReference>
<dbReference type="CDD" id="cd11333">
    <property type="entry name" value="AmyAc_SI_OligoGlu_DGase"/>
    <property type="match status" value="1"/>
</dbReference>
<dbReference type="AlphaFoldDB" id="A0AAV9GFV8"/>
<proteinExistence type="inferred from homology"/>
<evidence type="ECO:0000256" key="3">
    <source>
        <dbReference type="ARBA" id="ARBA00012741"/>
    </source>
</evidence>
<keyword evidence="5" id="KW-0326">Glycosidase</keyword>
<dbReference type="GO" id="GO:0004556">
    <property type="term" value="F:alpha-amylase activity"/>
    <property type="evidence" value="ECO:0007669"/>
    <property type="project" value="TreeGrafter"/>
</dbReference>
<dbReference type="GO" id="GO:0004574">
    <property type="term" value="F:oligo-1,6-glucosidase activity"/>
    <property type="evidence" value="ECO:0007669"/>
    <property type="project" value="TreeGrafter"/>
</dbReference>
<dbReference type="PANTHER" id="PTHR10357:SF222">
    <property type="entry name" value="MALTASE MALT (AFU_ORTHOLOGUE AFUA_8G07070)"/>
    <property type="match status" value="1"/>
</dbReference>
<feature type="domain" description="Glycosyl hydrolase family 13 catalytic" evidence="9">
    <location>
        <begin position="80"/>
        <end position="501"/>
    </location>
</feature>
<dbReference type="SUPFAM" id="SSF51445">
    <property type="entry name" value="(Trans)glycosidases"/>
    <property type="match status" value="1"/>
</dbReference>
<dbReference type="SUPFAM" id="SSF51011">
    <property type="entry name" value="Glycosyl hydrolase domain"/>
    <property type="match status" value="1"/>
</dbReference>
<dbReference type="EC" id="3.2.1.20" evidence="3"/>
<protein>
    <recommendedName>
        <fullName evidence="8">Alpha-glucosidase</fullName>
        <ecNumber evidence="3">3.2.1.20</ecNumber>
    </recommendedName>
    <alternativeName>
        <fullName evidence="7">Maltase</fullName>
    </alternativeName>
</protein>
<evidence type="ECO:0000256" key="6">
    <source>
        <dbReference type="ARBA" id="ARBA00026248"/>
    </source>
</evidence>
<reference evidence="10" key="2">
    <citation type="submission" date="2023-05" db="EMBL/GenBank/DDBJ databases">
        <authorList>
            <consortium name="Lawrence Berkeley National Laboratory"/>
            <person name="Steindorff A."/>
            <person name="Hensen N."/>
            <person name="Bonometti L."/>
            <person name="Westerberg I."/>
            <person name="Brannstrom I.O."/>
            <person name="Guillou S."/>
            <person name="Cros-Aarteil S."/>
            <person name="Calhoun S."/>
            <person name="Haridas S."/>
            <person name="Kuo A."/>
            <person name="Mondo S."/>
            <person name="Pangilinan J."/>
            <person name="Riley R."/>
            <person name="Labutti K."/>
            <person name="Andreopoulos B."/>
            <person name="Lipzen A."/>
            <person name="Chen C."/>
            <person name="Yanf M."/>
            <person name="Daum C."/>
            <person name="Ng V."/>
            <person name="Clum A."/>
            <person name="Ohm R."/>
            <person name="Martin F."/>
            <person name="Silar P."/>
            <person name="Natvig D."/>
            <person name="Lalanne C."/>
            <person name="Gautier V."/>
            <person name="Ament-Velasquez S.L."/>
            <person name="Kruys A."/>
            <person name="Hutchinson M.I."/>
            <person name="Powell A.J."/>
            <person name="Barry K."/>
            <person name="Miller A.N."/>
            <person name="Grigoriev I.V."/>
            <person name="Debuchy R."/>
            <person name="Gladieux P."/>
            <person name="Thoren M.H."/>
            <person name="Johannesson H."/>
        </authorList>
    </citation>
    <scope>NUCLEOTIDE SEQUENCE</scope>
    <source>
        <strain evidence="10">PSN243</strain>
    </source>
</reference>
<dbReference type="Proteomes" id="UP001321760">
    <property type="component" value="Unassembled WGS sequence"/>
</dbReference>
<dbReference type="Gene3D" id="3.90.400.10">
    <property type="entry name" value="Oligo-1,6-glucosidase, Domain 2"/>
    <property type="match status" value="1"/>
</dbReference>
<dbReference type="InterPro" id="IPR017853">
    <property type="entry name" value="GH"/>
</dbReference>
<sequence>MPNGGVFVPCYQKGRSSVYFLSGGLAQFDIARTLPTRTTCLAYFINLPPCNCFVTDAMTVTLTTAETPVTPWWKDAVVYQIYPSSFKDSNGDGLGDIPGILSKIDYLRDLGIDIIWVSPMFDSPQVDMGYDISDYEKVYPPYGTVKDMEHLIEACHSRGMKLILDLVINHTSDQHAWFKESRSSQENPKRNWYIWKPPRYDAEGNRLPPTNWRSYFSGGTWEYDEPTGEYYLHLFAKEQPDLNWENEETREAIYNSAMRFWLDKGVDGFRVDTVNMYSKGVEFLDAPIVDPKAYEQPAWLYYANGPRMHEFLREMNHKVLSHYDAVTVGELPHTPDVKKVLQYIGSRDKQLSMVFQFDIVDIGQGVVKKYNFQPWKLPLLKGIVAKWQKFIEGTDGWTTVFCENHDQGRSVSRYASDAPEYRVLSAKMLALMLTALTGTLFIYQGQEIGMINVPKDWTIEEYKDIESVHFYKATAESTNNDKETLDYVMKSLQILGRDNARIPMQWDDSPFAGFTDNKVGGWMRVHDLYPEINVAKQLKDPKSTFNFWKIMIQFRKEYRDVLVHGTFELFDPDNEETFVFAKKQGSQTAVVCLNFTSEVQRMELPIDGLSFRVGNYSDAQDVEDGLSGKGRELRPWEGRLYMSG</sequence>
<comment type="catalytic activity">
    <reaction evidence="1">
        <text>Hydrolysis of terminal, non-reducing (1-&gt;4)-linked alpha-D-glucose residues with release of alpha-D-glucose.</text>
        <dbReference type="EC" id="3.2.1.20"/>
    </reaction>
</comment>
<dbReference type="FunFam" id="3.20.20.80:FF:000064">
    <property type="entry name" value="Oligo-1,6-glucosidase"/>
    <property type="match status" value="1"/>
</dbReference>
<dbReference type="InterPro" id="IPR006047">
    <property type="entry name" value="GH13_cat_dom"/>
</dbReference>
<evidence type="ECO:0000313" key="10">
    <source>
        <dbReference type="EMBL" id="KAK4447039.1"/>
    </source>
</evidence>
<evidence type="ECO:0000256" key="8">
    <source>
        <dbReference type="ARBA" id="ARBA00073730"/>
    </source>
</evidence>
<evidence type="ECO:0000256" key="2">
    <source>
        <dbReference type="ARBA" id="ARBA00008061"/>
    </source>
</evidence>
<evidence type="ECO:0000256" key="5">
    <source>
        <dbReference type="ARBA" id="ARBA00023295"/>
    </source>
</evidence>
<reference evidence="10" key="1">
    <citation type="journal article" date="2023" name="Mol. Phylogenet. Evol.">
        <title>Genome-scale phylogeny and comparative genomics of the fungal order Sordariales.</title>
        <authorList>
            <person name="Hensen N."/>
            <person name="Bonometti L."/>
            <person name="Westerberg I."/>
            <person name="Brannstrom I.O."/>
            <person name="Guillou S."/>
            <person name="Cros-Aarteil S."/>
            <person name="Calhoun S."/>
            <person name="Haridas S."/>
            <person name="Kuo A."/>
            <person name="Mondo S."/>
            <person name="Pangilinan J."/>
            <person name="Riley R."/>
            <person name="LaButti K."/>
            <person name="Andreopoulos B."/>
            <person name="Lipzen A."/>
            <person name="Chen C."/>
            <person name="Yan M."/>
            <person name="Daum C."/>
            <person name="Ng V."/>
            <person name="Clum A."/>
            <person name="Steindorff A."/>
            <person name="Ohm R.A."/>
            <person name="Martin F."/>
            <person name="Silar P."/>
            <person name="Natvig D.O."/>
            <person name="Lalanne C."/>
            <person name="Gautier V."/>
            <person name="Ament-Velasquez S.L."/>
            <person name="Kruys A."/>
            <person name="Hutchinson M.I."/>
            <person name="Powell A.J."/>
            <person name="Barry K."/>
            <person name="Miller A.N."/>
            <person name="Grigoriev I.V."/>
            <person name="Debuchy R."/>
            <person name="Gladieux P."/>
            <person name="Hiltunen Thoren M."/>
            <person name="Johannesson H."/>
        </authorList>
    </citation>
    <scope>NUCLEOTIDE SEQUENCE</scope>
    <source>
        <strain evidence="10">PSN243</strain>
    </source>
</reference>
<dbReference type="FunFam" id="3.90.400.10:FF:000003">
    <property type="entry name" value="Probable alpha-glucosidase (Maltase)"/>
    <property type="match status" value="1"/>
</dbReference>
<evidence type="ECO:0000256" key="7">
    <source>
        <dbReference type="ARBA" id="ARBA00041343"/>
    </source>
</evidence>
<evidence type="ECO:0000256" key="4">
    <source>
        <dbReference type="ARBA" id="ARBA00022801"/>
    </source>
</evidence>
<keyword evidence="11" id="KW-1185">Reference proteome</keyword>
<evidence type="ECO:0000256" key="1">
    <source>
        <dbReference type="ARBA" id="ARBA00001657"/>
    </source>
</evidence>
<dbReference type="PANTHER" id="PTHR10357">
    <property type="entry name" value="ALPHA-AMYLASE FAMILY MEMBER"/>
    <property type="match status" value="1"/>
</dbReference>
<dbReference type="InterPro" id="IPR045857">
    <property type="entry name" value="O16G_dom_2"/>
</dbReference>
<dbReference type="Gene3D" id="2.60.40.1180">
    <property type="entry name" value="Golgi alpha-mannosidase II"/>
    <property type="match status" value="1"/>
</dbReference>
<dbReference type="Pfam" id="PF00128">
    <property type="entry name" value="Alpha-amylase"/>
    <property type="match status" value="1"/>
</dbReference>
<name>A0AAV9GFV8_9PEZI</name>
<gene>
    <name evidence="10" type="ORF">QBC34DRAFT_410310</name>
</gene>
<organism evidence="10 11">
    <name type="scientific">Podospora aff. communis PSN243</name>
    <dbReference type="NCBI Taxonomy" id="3040156"/>
    <lineage>
        <taxon>Eukaryota</taxon>
        <taxon>Fungi</taxon>
        <taxon>Dikarya</taxon>
        <taxon>Ascomycota</taxon>
        <taxon>Pezizomycotina</taxon>
        <taxon>Sordariomycetes</taxon>
        <taxon>Sordariomycetidae</taxon>
        <taxon>Sordariales</taxon>
        <taxon>Podosporaceae</taxon>
        <taxon>Podospora</taxon>
    </lineage>
</organism>
<comment type="caution">
    <text evidence="10">The sequence shown here is derived from an EMBL/GenBank/DDBJ whole genome shotgun (WGS) entry which is preliminary data.</text>
</comment>
<evidence type="ECO:0000259" key="9">
    <source>
        <dbReference type="SMART" id="SM00642"/>
    </source>
</evidence>
<evidence type="ECO:0000313" key="11">
    <source>
        <dbReference type="Proteomes" id="UP001321760"/>
    </source>
</evidence>
<dbReference type="Gene3D" id="3.20.20.80">
    <property type="entry name" value="Glycosidases"/>
    <property type="match status" value="1"/>
</dbReference>
<dbReference type="GO" id="GO:0033934">
    <property type="term" value="F:glucan 1,4-alpha-maltotriohydrolase activity"/>
    <property type="evidence" value="ECO:0007669"/>
    <property type="project" value="TreeGrafter"/>
</dbReference>
<dbReference type="InterPro" id="IPR013780">
    <property type="entry name" value="Glyco_hydro_b"/>
</dbReference>
<dbReference type="GO" id="GO:0004558">
    <property type="term" value="F:alpha-1,4-glucosidase activity"/>
    <property type="evidence" value="ECO:0007669"/>
    <property type="project" value="UniProtKB-EC"/>
</dbReference>
<dbReference type="GO" id="GO:0000025">
    <property type="term" value="P:maltose catabolic process"/>
    <property type="evidence" value="ECO:0007669"/>
    <property type="project" value="TreeGrafter"/>
</dbReference>
<dbReference type="FunFam" id="3.20.20.80:FF:000087">
    <property type="entry name" value="Oligo-1,6-glucosidase IMA1"/>
    <property type="match status" value="1"/>
</dbReference>
<comment type="similarity">
    <text evidence="2">Belongs to the glycosyl hydrolase 13 family.</text>
</comment>
<dbReference type="SMART" id="SM00642">
    <property type="entry name" value="Aamy"/>
    <property type="match status" value="1"/>
</dbReference>
<dbReference type="GO" id="GO:0004575">
    <property type="term" value="F:sucrose alpha-glucosidase activity"/>
    <property type="evidence" value="ECO:0007669"/>
    <property type="project" value="TreeGrafter"/>
</dbReference>
<keyword evidence="4" id="KW-0378">Hydrolase</keyword>
<accession>A0AAV9GFV8</accession>
<keyword evidence="6" id="KW-0462">Maltose metabolism</keyword>